<gene>
    <name evidence="1" type="ORF">KK062_25355</name>
</gene>
<keyword evidence="2" id="KW-1185">Reference proteome</keyword>
<dbReference type="RefSeq" id="WP_254087166.1">
    <property type="nucleotide sequence ID" value="NZ_JAHESE010000037.1"/>
</dbReference>
<proteinExistence type="predicted"/>
<accession>A0AAP2GSD1</accession>
<dbReference type="Proteomes" id="UP001319080">
    <property type="component" value="Unassembled WGS sequence"/>
</dbReference>
<comment type="caution">
    <text evidence="1">The sequence shown here is derived from an EMBL/GenBank/DDBJ whole genome shotgun (WGS) entry which is preliminary data.</text>
</comment>
<organism evidence="1 2">
    <name type="scientific">Dawidia cretensis</name>
    <dbReference type="NCBI Taxonomy" id="2782350"/>
    <lineage>
        <taxon>Bacteria</taxon>
        <taxon>Pseudomonadati</taxon>
        <taxon>Bacteroidota</taxon>
        <taxon>Cytophagia</taxon>
        <taxon>Cytophagales</taxon>
        <taxon>Chryseotaleaceae</taxon>
        <taxon>Dawidia</taxon>
    </lineage>
</organism>
<evidence type="ECO:0000313" key="2">
    <source>
        <dbReference type="Proteomes" id="UP001319080"/>
    </source>
</evidence>
<reference evidence="1 2" key="1">
    <citation type="submission" date="2021-05" db="EMBL/GenBank/DDBJ databases">
        <title>A Polyphasic approach of four new species of the genus Ohtaekwangia: Ohtaekwangia histidinii sp. nov., Ohtaekwangia cretensis sp. nov., Ohtaekwangia indiensis sp. nov., Ohtaekwangia reichenbachii sp. nov. from diverse environment.</title>
        <authorList>
            <person name="Octaviana S."/>
        </authorList>
    </citation>
    <scope>NUCLEOTIDE SEQUENCE [LARGE SCALE GENOMIC DNA]</scope>
    <source>
        <strain evidence="1 2">PWU5</strain>
    </source>
</reference>
<evidence type="ECO:0000313" key="1">
    <source>
        <dbReference type="EMBL" id="MBT1711596.1"/>
    </source>
</evidence>
<name>A0AAP2GSD1_9BACT</name>
<sequence>MNPDPKALRASLLKRELELQRLIRQMKLDQLHQSPVYKNLGQELTTLKKQILALEEASY</sequence>
<protein>
    <submittedName>
        <fullName evidence="1">Uncharacterized protein</fullName>
    </submittedName>
</protein>
<dbReference type="AlphaFoldDB" id="A0AAP2GSD1"/>
<dbReference type="EMBL" id="JAHESE010000037">
    <property type="protein sequence ID" value="MBT1711596.1"/>
    <property type="molecule type" value="Genomic_DNA"/>
</dbReference>